<evidence type="ECO:0000313" key="2">
    <source>
        <dbReference type="EMBL" id="KAK4092194.1"/>
    </source>
</evidence>
<dbReference type="KEGG" id="plj:28885177"/>
<reference evidence="3 6" key="3">
    <citation type="submission" date="2016-01" db="EMBL/GenBank/DDBJ databases">
        <title>Biosynthesis of antibiotic leucinostatins and their inhibition on Phytophthora in bio-control Purpureocillium lilacinum.</title>
        <authorList>
            <person name="Wang G."/>
            <person name="Liu Z."/>
            <person name="Lin R."/>
            <person name="Li E."/>
            <person name="Mao Z."/>
            <person name="Ling J."/>
            <person name="Yin W."/>
            <person name="Xie B."/>
        </authorList>
    </citation>
    <scope>NUCLEOTIDE SEQUENCE [LARGE SCALE GENOMIC DNA]</scope>
    <source>
        <strain evidence="3">PLBJ-1</strain>
        <strain evidence="4">PLFJ-1</strain>
    </source>
</reference>
<evidence type="ECO:0000313" key="7">
    <source>
        <dbReference type="Proteomes" id="UP000245956"/>
    </source>
</evidence>
<dbReference type="GeneID" id="28885177"/>
<feature type="compositionally biased region" description="Basic and acidic residues" evidence="1">
    <location>
        <begin position="1"/>
        <end position="12"/>
    </location>
</feature>
<dbReference type="EMBL" id="JAWRVI010000009">
    <property type="protein sequence ID" value="KAK4092194.1"/>
    <property type="molecule type" value="Genomic_DNA"/>
</dbReference>
<organism evidence="3 6">
    <name type="scientific">Purpureocillium lilacinum</name>
    <name type="common">Paecilomyces lilacinus</name>
    <dbReference type="NCBI Taxonomy" id="33203"/>
    <lineage>
        <taxon>Eukaryota</taxon>
        <taxon>Fungi</taxon>
        <taxon>Dikarya</taxon>
        <taxon>Ascomycota</taxon>
        <taxon>Pezizomycotina</taxon>
        <taxon>Sordariomycetes</taxon>
        <taxon>Hypocreomycetidae</taxon>
        <taxon>Hypocreales</taxon>
        <taxon>Ophiocordycipitaceae</taxon>
        <taxon>Purpureocillium</taxon>
    </lineage>
</organism>
<evidence type="ECO:0000256" key="1">
    <source>
        <dbReference type="SAM" id="MobiDB-lite"/>
    </source>
</evidence>
<comment type="caution">
    <text evidence="3">The sequence shown here is derived from an EMBL/GenBank/DDBJ whole genome shotgun (WGS) entry which is preliminary data.</text>
</comment>
<proteinExistence type="predicted"/>
<feature type="compositionally biased region" description="Low complexity" evidence="1">
    <location>
        <begin position="89"/>
        <end position="107"/>
    </location>
</feature>
<dbReference type="Proteomes" id="UP000078340">
    <property type="component" value="Unassembled WGS sequence"/>
</dbReference>
<keyword evidence="8" id="KW-1185">Reference proteome</keyword>
<dbReference type="Proteomes" id="UP000078240">
    <property type="component" value="Unassembled WGS sequence"/>
</dbReference>
<reference evidence="2" key="4">
    <citation type="submission" date="2023-11" db="EMBL/GenBank/DDBJ databases">
        <authorList>
            <person name="Beijen E."/>
            <person name="Ohm R.A."/>
        </authorList>
    </citation>
    <scope>NUCLEOTIDE SEQUENCE</scope>
    <source>
        <strain evidence="2">CBS 150709</strain>
    </source>
</reference>
<evidence type="ECO:0000313" key="8">
    <source>
        <dbReference type="Proteomes" id="UP001287286"/>
    </source>
</evidence>
<dbReference type="EMBL" id="LCWV01000001">
    <property type="protein sequence ID" value="PWI76819.1"/>
    <property type="molecule type" value="Genomic_DNA"/>
</dbReference>
<dbReference type="OMA" id="TQTLWLV"/>
<dbReference type="RefSeq" id="XP_018182602.1">
    <property type="nucleotide sequence ID" value="XM_018320128.1"/>
</dbReference>
<dbReference type="OrthoDB" id="37659at2759"/>
<protein>
    <submittedName>
        <fullName evidence="3">Subunit of the RNA polymerase II mediator complex</fullName>
    </submittedName>
</protein>
<evidence type="ECO:0000313" key="4">
    <source>
        <dbReference type="EMBL" id="OAQ93883.1"/>
    </source>
</evidence>
<evidence type="ECO:0000313" key="6">
    <source>
        <dbReference type="Proteomes" id="UP000078240"/>
    </source>
</evidence>
<dbReference type="AlphaFoldDB" id="A0A179GM41"/>
<dbReference type="STRING" id="33203.A0A179GM41"/>
<sequence length="345" mass="34764">MADEKLPPRDEGVLSGKAAEARAHGGAGAAAAGSRAAPAPVPADPAPAYQEIAPPALSPAPSGNGVPTVANPFSFPSNAELPPYEAPPSAAYGAGSSSSSAAAGSSSQADRRPIALPQAVPDPASPFVAAYAPILLSHGVTEGTWRSFLETMSAFLTAKVSDRAISHAGDMAKHMSEAPKSFGKGVATHVRSVGKDIAGNAKRGNIIGAAFGAIGGLISIPVATALSAAGTAISLPGSAIGAITKRPQTPFERATAYAMVANKKWLHARGLQAQLVETTGLAQYLNVSLDALLGMARAAKRDDAESQLKALEGHIAALDVRADAALSLAPNTLWLVLVPLGKEAT</sequence>
<gene>
    <name evidence="5" type="ORF">PCL_04013</name>
    <name evidence="2" type="ORF">Purlil1_3447</name>
    <name evidence="3" type="ORF">VFPBJ_06504</name>
    <name evidence="4" type="ORF">VFPFJ_03046</name>
</gene>
<evidence type="ECO:0000313" key="3">
    <source>
        <dbReference type="EMBL" id="OAQ78383.1"/>
    </source>
</evidence>
<dbReference type="EMBL" id="LSBI01000002">
    <property type="protein sequence ID" value="OAQ93883.1"/>
    <property type="molecule type" value="Genomic_DNA"/>
</dbReference>
<reference evidence="5" key="1">
    <citation type="submission" date="2015-05" db="EMBL/GenBank/DDBJ databases">
        <authorList>
            <person name="Wang D.B."/>
            <person name="Wang M."/>
        </authorList>
    </citation>
    <scope>NUCLEOTIDE SEQUENCE</scope>
    <source>
        <strain evidence="5">36-1</strain>
    </source>
</reference>
<name>A0A179GM41_PURLI</name>
<evidence type="ECO:0000313" key="5">
    <source>
        <dbReference type="EMBL" id="PWI76819.1"/>
    </source>
</evidence>
<dbReference type="EMBL" id="LSBH01000005">
    <property type="protein sequence ID" value="OAQ78383.1"/>
    <property type="molecule type" value="Genomic_DNA"/>
</dbReference>
<reference evidence="5 7" key="2">
    <citation type="journal article" date="2016" name="Front. Microbiol.">
        <title>Genome and transcriptome sequences reveal the specific parasitism of the nematophagous Purpureocillium lilacinum 36-1.</title>
        <authorList>
            <person name="Xie J."/>
            <person name="Li S."/>
            <person name="Mo C."/>
            <person name="Xiao X."/>
            <person name="Peng D."/>
            <person name="Wang G."/>
            <person name="Xiao Y."/>
        </authorList>
    </citation>
    <scope>NUCLEOTIDE SEQUENCE [LARGE SCALE GENOMIC DNA]</scope>
    <source>
        <strain evidence="5 7">36-1</strain>
    </source>
</reference>
<reference evidence="2 8" key="5">
    <citation type="journal article" date="2024" name="Microbiol. Resour. Announc.">
        <title>Genome annotations for the ascomycete fungi Trichoderma harzianum, Trichoderma aggressivum, and Purpureocillium lilacinum.</title>
        <authorList>
            <person name="Beijen E.P.W."/>
            <person name="Ohm R.A."/>
        </authorList>
    </citation>
    <scope>NUCLEOTIDE SEQUENCE [LARGE SCALE GENOMIC DNA]</scope>
    <source>
        <strain evidence="2 8">CBS 150709</strain>
    </source>
</reference>
<dbReference type="Proteomes" id="UP000245956">
    <property type="component" value="Unassembled WGS sequence"/>
</dbReference>
<accession>A0A179GM41</accession>
<dbReference type="Proteomes" id="UP001287286">
    <property type="component" value="Unassembled WGS sequence"/>
</dbReference>
<feature type="compositionally biased region" description="Low complexity" evidence="1">
    <location>
        <begin position="29"/>
        <end position="38"/>
    </location>
</feature>
<feature type="region of interest" description="Disordered" evidence="1">
    <location>
        <begin position="1"/>
        <end position="110"/>
    </location>
</feature>